<keyword evidence="2" id="KW-0472">Membrane</keyword>
<evidence type="ECO:0000256" key="2">
    <source>
        <dbReference type="SAM" id="Phobius"/>
    </source>
</evidence>
<keyword evidence="2" id="KW-0812">Transmembrane</keyword>
<dbReference type="InterPro" id="IPR012338">
    <property type="entry name" value="Beta-lactam/transpept-like"/>
</dbReference>
<dbReference type="GO" id="GO:0008658">
    <property type="term" value="F:penicillin binding"/>
    <property type="evidence" value="ECO:0007669"/>
    <property type="project" value="InterPro"/>
</dbReference>
<sequence>MVLYSFIPWLLYSSLMGSILIGLIIVLRLVFANRMGVNLQYLLWFLVIMKLLIPYTPESSLSVFNIFNHLNIQVLSGNYFETQGNEMTDQTTAKELPLTKMVNVAHDYALSVNRTFLDSREVAAFWFWLVGVITLTVYLIHGTIKLQCILRSTLRVNDSCVINLLEECKHRMNIKGNTVLVESPLIRSPMVMGAIRPHIILPAGINGNLSKSELRFILLHELAHLQRRDLYVNWITSFLQIIHWFNPIIWYAFYQMRQDRELACDAYVLSLLKPDEYKSYGAAIISFLERYSYSVYDYTIAGLASGRANIKKRMEMIALYKKETIFGIVWRIILFLLMGCFVLTNAKGTAQAEKSPKISHSIAYEDLSDYFQEYNGTFVLLDMKRDHYQVYNDGYSKKRVSPDSTYKIISSLVGLETGVLTDEETSLRWDGTIYPIQPWNRDQTLTSAISYSVNWYFQRVDSSVGETSIKNNLKEIGYGNYDISGGINDFWIESSLKISSLEQVEMLKKLFTYEMPFSRRNIDIVKKIIKVWELDKVTLYGKTGTGTVNGNNINGWFIGCVENEGENYIFATNIQGKEGADGANARRITLSILKDKNLL</sequence>
<dbReference type="PANTHER" id="PTHR34978:SF3">
    <property type="entry name" value="SLR0241 PROTEIN"/>
    <property type="match status" value="1"/>
</dbReference>
<dbReference type="AlphaFoldDB" id="I9NR88"/>
<reference evidence="5 6" key="1">
    <citation type="journal article" date="2015" name="Genome Announc.">
        <title>Complete Genome Sequence of Pelosinus fermentans JBW45, a Member of a Remarkably Competitive Group of Negativicutes in the Firmicutes Phylum.</title>
        <authorList>
            <person name="De Leon K.B."/>
            <person name="Utturkar S.M."/>
            <person name="Camilleri L.B."/>
            <person name="Elias D.A."/>
            <person name="Arkin A.P."/>
            <person name="Fields M.W."/>
            <person name="Brown S.D."/>
            <person name="Wall J.D."/>
        </authorList>
    </citation>
    <scope>NUCLEOTIDE SEQUENCE [LARGE SCALE GENOMIC DNA]</scope>
    <source>
        <strain evidence="5 6">JBW45</strain>
    </source>
</reference>
<organism evidence="5 6">
    <name type="scientific">Pelosinus fermentans JBW45</name>
    <dbReference type="NCBI Taxonomy" id="1192197"/>
    <lineage>
        <taxon>Bacteria</taxon>
        <taxon>Bacillati</taxon>
        <taxon>Bacillota</taxon>
        <taxon>Negativicutes</taxon>
        <taxon>Selenomonadales</taxon>
        <taxon>Sporomusaceae</taxon>
        <taxon>Pelosinus</taxon>
    </lineage>
</organism>
<dbReference type="RefSeq" id="WP_007956997.1">
    <property type="nucleotide sequence ID" value="NZ_CP010978.1"/>
</dbReference>
<keyword evidence="2" id="KW-1133">Transmembrane helix</keyword>
<feature type="transmembrane region" description="Helical" evidence="2">
    <location>
        <begin position="123"/>
        <end position="141"/>
    </location>
</feature>
<feature type="domain" description="Penicillin-binding protein transpeptidase" evidence="3">
    <location>
        <begin position="385"/>
        <end position="593"/>
    </location>
</feature>
<dbReference type="InterPro" id="IPR008756">
    <property type="entry name" value="Peptidase_M56"/>
</dbReference>
<dbReference type="STRING" id="1192197.JBW_01263"/>
<dbReference type="InterPro" id="IPR052173">
    <property type="entry name" value="Beta-lactam_resp_regulator"/>
</dbReference>
<dbReference type="Gene3D" id="3.30.2010.10">
    <property type="entry name" value="Metalloproteases ('zincins'), catalytic domain"/>
    <property type="match status" value="1"/>
</dbReference>
<dbReference type="Gene3D" id="3.40.710.10">
    <property type="entry name" value="DD-peptidase/beta-lactamase superfamily"/>
    <property type="match status" value="1"/>
</dbReference>
<reference evidence="6" key="2">
    <citation type="submission" date="2015-02" db="EMBL/GenBank/DDBJ databases">
        <title>Complete Genome Sequence of Pelosinus fermentans JBW45.</title>
        <authorList>
            <person name="De Leon K.B."/>
            <person name="Utturkar S.M."/>
            <person name="Camilleri L.B."/>
            <person name="Arkin A.P."/>
            <person name="Fields M.W."/>
            <person name="Brown S.D."/>
            <person name="Wall J.D."/>
        </authorList>
    </citation>
    <scope>NUCLEOTIDE SEQUENCE [LARGE SCALE GENOMIC DNA]</scope>
    <source>
        <strain evidence="6">JBW45</strain>
    </source>
</reference>
<keyword evidence="5" id="KW-0378">Hydrolase</keyword>
<evidence type="ECO:0000313" key="5">
    <source>
        <dbReference type="EMBL" id="AJQ26615.1"/>
    </source>
</evidence>
<comment type="similarity">
    <text evidence="1">Belongs to the peptidase M56 family.</text>
</comment>
<protein>
    <submittedName>
        <fullName evidence="5">Beta-lactamase</fullName>
        <ecNumber evidence="5">3.5.2.6</ecNumber>
    </submittedName>
</protein>
<evidence type="ECO:0000259" key="3">
    <source>
        <dbReference type="Pfam" id="PF00905"/>
    </source>
</evidence>
<evidence type="ECO:0000259" key="4">
    <source>
        <dbReference type="Pfam" id="PF05569"/>
    </source>
</evidence>
<gene>
    <name evidence="5" type="ORF">JBW_01263</name>
</gene>
<dbReference type="EMBL" id="CP010978">
    <property type="protein sequence ID" value="AJQ26615.1"/>
    <property type="molecule type" value="Genomic_DNA"/>
</dbReference>
<dbReference type="NCBIfam" id="NF000326">
    <property type="entry name" value="blaR1_generic"/>
    <property type="match status" value="1"/>
</dbReference>
<dbReference type="InterPro" id="IPR001460">
    <property type="entry name" value="PCN-bd_Tpept"/>
</dbReference>
<dbReference type="Pfam" id="PF05569">
    <property type="entry name" value="Peptidase_M56"/>
    <property type="match status" value="1"/>
</dbReference>
<dbReference type="Proteomes" id="UP000005361">
    <property type="component" value="Chromosome"/>
</dbReference>
<dbReference type="Pfam" id="PF00905">
    <property type="entry name" value="Transpeptidase"/>
    <property type="match status" value="1"/>
</dbReference>
<feature type="transmembrane region" description="Helical" evidence="2">
    <location>
        <begin position="6"/>
        <end position="27"/>
    </location>
</feature>
<dbReference type="PANTHER" id="PTHR34978">
    <property type="entry name" value="POSSIBLE SENSOR-TRANSDUCER PROTEIN BLAR"/>
    <property type="match status" value="1"/>
</dbReference>
<feature type="transmembrane region" description="Helical" evidence="2">
    <location>
        <begin position="324"/>
        <end position="344"/>
    </location>
</feature>
<name>I9NR88_9FIRM</name>
<dbReference type="EC" id="3.5.2.6" evidence="5"/>
<feature type="domain" description="Peptidase M56" evidence="4">
    <location>
        <begin position="10"/>
        <end position="317"/>
    </location>
</feature>
<evidence type="ECO:0000256" key="1">
    <source>
        <dbReference type="ARBA" id="ARBA00011075"/>
    </source>
</evidence>
<dbReference type="SUPFAM" id="SSF56601">
    <property type="entry name" value="beta-lactamase/transpeptidase-like"/>
    <property type="match status" value="1"/>
</dbReference>
<dbReference type="OrthoDB" id="9762883at2"/>
<dbReference type="HOGENOM" id="CLU_035412_0_2_9"/>
<proteinExistence type="inferred from homology"/>
<dbReference type="KEGG" id="pft:JBW_01263"/>
<dbReference type="GO" id="GO:0008800">
    <property type="term" value="F:beta-lactamase activity"/>
    <property type="evidence" value="ECO:0007669"/>
    <property type="project" value="UniProtKB-EC"/>
</dbReference>
<accession>I9NR88</accession>
<feature type="transmembrane region" description="Helical" evidence="2">
    <location>
        <begin position="230"/>
        <end position="253"/>
    </location>
</feature>
<dbReference type="CDD" id="cd07341">
    <property type="entry name" value="M56_BlaR1_MecR1_like"/>
    <property type="match status" value="1"/>
</dbReference>
<evidence type="ECO:0000313" key="6">
    <source>
        <dbReference type="Proteomes" id="UP000005361"/>
    </source>
</evidence>